<evidence type="ECO:0000259" key="1">
    <source>
        <dbReference type="Pfam" id="PF02518"/>
    </source>
</evidence>
<accession>A0ABQ1EC80</accession>
<dbReference type="Pfam" id="PF13589">
    <property type="entry name" value="HATPase_c_3"/>
    <property type="match status" value="1"/>
</dbReference>
<reference evidence="2 3" key="1">
    <citation type="journal article" date="2021" name="Int. J. Syst. Evol. Microbiol.">
        <title>Clostridium zeae sp. nov., isolated from corn silage.</title>
        <authorList>
            <person name="Kobayashi H."/>
            <person name="Tanizawa Y."/>
            <person name="Yagura M."/>
            <person name="Sakamoto M."/>
            <person name="Ohkuma M."/>
            <person name="Tohno M."/>
        </authorList>
    </citation>
    <scope>NUCLEOTIDE SEQUENCE [LARGE SCALE GENOMIC DNA]</scope>
    <source>
        <strain evidence="2 3">CSC2</strain>
    </source>
</reference>
<dbReference type="EMBL" id="BMBA01000002">
    <property type="protein sequence ID" value="GFZ32438.1"/>
    <property type="molecule type" value="Genomic_DNA"/>
</dbReference>
<proteinExistence type="predicted"/>
<dbReference type="Gene3D" id="3.30.565.10">
    <property type="entry name" value="Histidine kinase-like ATPase, C-terminal domain"/>
    <property type="match status" value="2"/>
</dbReference>
<sequence length="714" mass="81696">MEQLKYIIEDSTIAELLGVQNFTNDESAVLELVKNSYDAKATFITLCFEGNQFIITDDGIGMNVDDIKRHWMHVGKSSKEYEVIDENNNVRVLAGSKGIGRFALSRLGRNIEICSKKFGSVGVVWSTDWNSSLLSEDESLNECGTKISIGNLREKWSKKRVENLADFISKTYNDSLMKIEISHPGFTKVIERYFPMPQLGKNCLSNIQLKFNSDKCVLTTIVQSDEFLDKAKRYCPQIDINKFRAETDMIDEFKASKELDLSMEELEEKLKKLGNFSAEMYFNINSTSIEMEKFLYKYSSLPEPLKGGIILYRNAFSISAYEGKKDWLGLGKRSRKSPAAASHPTGAWRVRENQLAGKVEIDKKTNVVLQDLSNRQGLNENIYYQLFVEIILTGLKEFERYRQAIVRLIDVKNNVEPDNNPTPVSDKVVSNPATVSKLTSIEAKQLAVEIKSYRKESYEYKREKANVEERYKYDVRILNVLATTGLKASSIAHEMRNDRNSIAANSENIIRALQEYDMWDELLAPDKTEKAYKNVPHLIKSNSEVSAKIVAFMNTMLSEMEKKQFEATWQSITDLLNKTKNIWERDYAWVSITLQLEEDVCFLMSEDILRVIFDNLILNSIQQNENMDHINISIIAREENGLIYFVYFDNGKGLDKKYNSNPRKILEVHETTRKDGHGLGMWIVNNTIVMSGGEIIRINGENGFSIEFSVGGKM</sequence>
<organism evidence="2 3">
    <name type="scientific">Clostridium zeae</name>
    <dbReference type="NCBI Taxonomy" id="2759022"/>
    <lineage>
        <taxon>Bacteria</taxon>
        <taxon>Bacillati</taxon>
        <taxon>Bacillota</taxon>
        <taxon>Clostridia</taxon>
        <taxon>Eubacteriales</taxon>
        <taxon>Clostridiaceae</taxon>
        <taxon>Clostridium</taxon>
    </lineage>
</organism>
<evidence type="ECO:0000313" key="2">
    <source>
        <dbReference type="EMBL" id="GFZ32438.1"/>
    </source>
</evidence>
<dbReference type="Pfam" id="PF02518">
    <property type="entry name" value="HATPase_c"/>
    <property type="match status" value="1"/>
</dbReference>
<dbReference type="SUPFAM" id="SSF55874">
    <property type="entry name" value="ATPase domain of HSP90 chaperone/DNA topoisomerase II/histidine kinase"/>
    <property type="match status" value="2"/>
</dbReference>
<dbReference type="RefSeq" id="WP_206870685.1">
    <property type="nucleotide sequence ID" value="NZ_BMBA01000002.1"/>
</dbReference>
<gene>
    <name evidence="2" type="ORF">CSC2_29640</name>
</gene>
<evidence type="ECO:0000313" key="3">
    <source>
        <dbReference type="Proteomes" id="UP000663802"/>
    </source>
</evidence>
<comment type="caution">
    <text evidence="2">The sequence shown here is derived from an EMBL/GenBank/DDBJ whole genome shotgun (WGS) entry which is preliminary data.</text>
</comment>
<protein>
    <recommendedName>
        <fullName evidence="1">Histidine kinase/HSP90-like ATPase domain-containing protein</fullName>
    </recommendedName>
</protein>
<feature type="domain" description="Histidine kinase/HSP90-like ATPase" evidence="1">
    <location>
        <begin position="606"/>
        <end position="705"/>
    </location>
</feature>
<dbReference type="InterPro" id="IPR036890">
    <property type="entry name" value="HATPase_C_sf"/>
</dbReference>
<dbReference type="Proteomes" id="UP000663802">
    <property type="component" value="Unassembled WGS sequence"/>
</dbReference>
<keyword evidence="3" id="KW-1185">Reference proteome</keyword>
<dbReference type="InterPro" id="IPR003594">
    <property type="entry name" value="HATPase_dom"/>
</dbReference>
<name>A0ABQ1EC80_9CLOT</name>